<dbReference type="SUPFAM" id="SSF160240">
    <property type="entry name" value="Cation efflux protein cytoplasmic domain-like"/>
    <property type="match status" value="1"/>
</dbReference>
<evidence type="ECO:0000256" key="3">
    <source>
        <dbReference type="ARBA" id="ARBA00022448"/>
    </source>
</evidence>
<dbReference type="GO" id="GO:0005385">
    <property type="term" value="F:zinc ion transmembrane transporter activity"/>
    <property type="evidence" value="ECO:0007669"/>
    <property type="project" value="TreeGrafter"/>
</dbReference>
<dbReference type="AlphaFoldDB" id="A0A248TE21"/>
<organism evidence="11 12">
    <name type="scientific">Cytobacillus kochii</name>
    <dbReference type="NCBI Taxonomy" id="859143"/>
    <lineage>
        <taxon>Bacteria</taxon>
        <taxon>Bacillati</taxon>
        <taxon>Bacillota</taxon>
        <taxon>Bacilli</taxon>
        <taxon>Bacillales</taxon>
        <taxon>Bacillaceae</taxon>
        <taxon>Cytobacillus</taxon>
    </lineage>
</organism>
<dbReference type="InterPro" id="IPR027470">
    <property type="entry name" value="Cation_efflux_CTD"/>
</dbReference>
<feature type="domain" description="Cation efflux protein cytoplasmic" evidence="10">
    <location>
        <begin position="216"/>
        <end position="289"/>
    </location>
</feature>
<dbReference type="KEGG" id="bko:CKF48_02875"/>
<feature type="transmembrane region" description="Helical" evidence="8">
    <location>
        <begin position="183"/>
        <end position="201"/>
    </location>
</feature>
<dbReference type="PANTHER" id="PTHR11562">
    <property type="entry name" value="CATION EFFLUX PROTEIN/ ZINC TRANSPORTER"/>
    <property type="match status" value="1"/>
</dbReference>
<keyword evidence="3" id="KW-0813">Transport</keyword>
<evidence type="ECO:0000256" key="1">
    <source>
        <dbReference type="ARBA" id="ARBA00004141"/>
    </source>
</evidence>
<evidence type="ECO:0000259" key="9">
    <source>
        <dbReference type="Pfam" id="PF01545"/>
    </source>
</evidence>
<dbReference type="Pfam" id="PF01545">
    <property type="entry name" value="Cation_efflux"/>
    <property type="match status" value="1"/>
</dbReference>
<evidence type="ECO:0000259" key="10">
    <source>
        <dbReference type="Pfam" id="PF16916"/>
    </source>
</evidence>
<dbReference type="GO" id="GO:0005886">
    <property type="term" value="C:plasma membrane"/>
    <property type="evidence" value="ECO:0007669"/>
    <property type="project" value="TreeGrafter"/>
</dbReference>
<dbReference type="Gene3D" id="1.20.1510.10">
    <property type="entry name" value="Cation efflux protein transmembrane domain"/>
    <property type="match status" value="1"/>
</dbReference>
<evidence type="ECO:0000256" key="4">
    <source>
        <dbReference type="ARBA" id="ARBA00022692"/>
    </source>
</evidence>
<keyword evidence="12" id="KW-1185">Reference proteome</keyword>
<evidence type="ECO:0000256" key="7">
    <source>
        <dbReference type="ARBA" id="ARBA00023136"/>
    </source>
</evidence>
<gene>
    <name evidence="11" type="ORF">CKF48_02875</name>
</gene>
<comment type="subcellular location">
    <subcellularLocation>
        <location evidence="1">Membrane</location>
        <topology evidence="1">Multi-pass membrane protein</topology>
    </subcellularLocation>
</comment>
<feature type="transmembrane region" description="Helical" evidence="8">
    <location>
        <begin position="118"/>
        <end position="142"/>
    </location>
</feature>
<dbReference type="Proteomes" id="UP000215137">
    <property type="component" value="Chromosome"/>
</dbReference>
<comment type="similarity">
    <text evidence="2">Belongs to the cation diffusion facilitator (CDF) transporter (TC 2.A.4) family. SLC30A subfamily.</text>
</comment>
<reference evidence="11 12" key="1">
    <citation type="submission" date="2017-08" db="EMBL/GenBank/DDBJ databases">
        <title>Complete Genome Sequence of Bacillus kochii Oregon-R-modENCODE STRAIN BDGP4, isolated from Drosophila melanogaster gut.</title>
        <authorList>
            <person name="Wan K.H."/>
            <person name="Yu C."/>
            <person name="Park S."/>
            <person name="Hammonds A.S."/>
            <person name="Booth B.W."/>
            <person name="Celniker S.E."/>
        </authorList>
    </citation>
    <scope>NUCLEOTIDE SEQUENCE [LARGE SCALE GENOMIC DNA]</scope>
    <source>
        <strain evidence="11 12">BDGP4</strain>
    </source>
</reference>
<feature type="domain" description="Cation efflux protein transmembrane" evidence="9">
    <location>
        <begin position="20"/>
        <end position="212"/>
    </location>
</feature>
<keyword evidence="6" id="KW-0406">Ion transport</keyword>
<dbReference type="Pfam" id="PF16916">
    <property type="entry name" value="ZT_dimer"/>
    <property type="match status" value="1"/>
</dbReference>
<keyword evidence="4 8" id="KW-0812">Transmembrane</keyword>
<evidence type="ECO:0000256" key="8">
    <source>
        <dbReference type="SAM" id="Phobius"/>
    </source>
</evidence>
<keyword evidence="5 8" id="KW-1133">Transmembrane helix</keyword>
<feature type="transmembrane region" description="Helical" evidence="8">
    <location>
        <begin position="87"/>
        <end position="106"/>
    </location>
</feature>
<evidence type="ECO:0000256" key="6">
    <source>
        <dbReference type="ARBA" id="ARBA00023065"/>
    </source>
</evidence>
<evidence type="ECO:0000256" key="2">
    <source>
        <dbReference type="ARBA" id="ARBA00008873"/>
    </source>
</evidence>
<dbReference type="RefSeq" id="WP_095369947.1">
    <property type="nucleotide sequence ID" value="NZ_CP022983.1"/>
</dbReference>
<evidence type="ECO:0000256" key="5">
    <source>
        <dbReference type="ARBA" id="ARBA00022989"/>
    </source>
</evidence>
<name>A0A248TE21_9BACI</name>
<dbReference type="NCBIfam" id="TIGR01297">
    <property type="entry name" value="CDF"/>
    <property type="match status" value="1"/>
</dbReference>
<dbReference type="OrthoDB" id="9809646at2"/>
<feature type="transmembrane region" description="Helical" evidence="8">
    <location>
        <begin position="154"/>
        <end position="177"/>
    </location>
</feature>
<evidence type="ECO:0000313" key="12">
    <source>
        <dbReference type="Proteomes" id="UP000215137"/>
    </source>
</evidence>
<dbReference type="PANTHER" id="PTHR11562:SF17">
    <property type="entry name" value="RE54080P-RELATED"/>
    <property type="match status" value="1"/>
</dbReference>
<protein>
    <submittedName>
        <fullName evidence="11">Cation transporter</fullName>
    </submittedName>
</protein>
<feature type="transmembrane region" description="Helical" evidence="8">
    <location>
        <begin position="20"/>
        <end position="40"/>
    </location>
</feature>
<dbReference type="InterPro" id="IPR002524">
    <property type="entry name" value="Cation_efflux"/>
</dbReference>
<dbReference type="EMBL" id="CP022983">
    <property type="protein sequence ID" value="ASV66372.1"/>
    <property type="molecule type" value="Genomic_DNA"/>
</dbReference>
<feature type="transmembrane region" description="Helical" evidence="8">
    <location>
        <begin position="46"/>
        <end position="67"/>
    </location>
</feature>
<dbReference type="InterPro" id="IPR036837">
    <property type="entry name" value="Cation_efflux_CTD_sf"/>
</dbReference>
<accession>A0A248TE21</accession>
<dbReference type="InterPro" id="IPR027469">
    <property type="entry name" value="Cation_efflux_TMD_sf"/>
</dbReference>
<dbReference type="InterPro" id="IPR058533">
    <property type="entry name" value="Cation_efflux_TM"/>
</dbReference>
<dbReference type="SUPFAM" id="SSF161111">
    <property type="entry name" value="Cation efflux protein transmembrane domain-like"/>
    <property type="match status" value="1"/>
</dbReference>
<evidence type="ECO:0000313" key="11">
    <source>
        <dbReference type="EMBL" id="ASV66372.1"/>
    </source>
</evidence>
<sequence>MSHDHSHSHHHHSSNNQNVLLLTFCLIFGFMIIEFIGGLWTNSLALLSDAGHMLSDAGALGLSYIAIKIAQRESTNKKTFGFKRFEILAAAINGVTLIVIAILIMIESVKRFISPPEVASLGMLTIATIGFLINIVAAVILMKGDKDENLNVKSAFLHVIGDLLGSVGAIIAGLLIYFFDWGIADPIASLIVAILIINSGYRVTKEAFHVLMEGVPDGMQIEEIKASIKTLQNVEDVHDIHLWTITSGFPAFSCHIVLNDDGHHDTVLKETKELLSHQFGINHSTIQVEGRSSGCPNHKDVCN</sequence>
<proteinExistence type="inferred from homology"/>
<keyword evidence="7 8" id="KW-0472">Membrane</keyword>
<dbReference type="InterPro" id="IPR050681">
    <property type="entry name" value="CDF/SLC30A"/>
</dbReference>